<comment type="caution">
    <text evidence="10">The sequence shown here is derived from an EMBL/GenBank/DDBJ whole genome shotgun (WGS) entry which is preliminary data.</text>
</comment>
<evidence type="ECO:0000259" key="9">
    <source>
        <dbReference type="PROSITE" id="PS50109"/>
    </source>
</evidence>
<keyword evidence="8" id="KW-1133">Transmembrane helix</keyword>
<evidence type="ECO:0000256" key="7">
    <source>
        <dbReference type="ARBA" id="ARBA00023012"/>
    </source>
</evidence>
<reference evidence="10" key="2">
    <citation type="submission" date="2020-10" db="EMBL/GenBank/DDBJ databases">
        <title>Comparative genomics of the Acetobacterium genus.</title>
        <authorList>
            <person name="Marshall C."/>
            <person name="May H."/>
            <person name="Norman S."/>
        </authorList>
    </citation>
    <scope>NUCLEOTIDE SEQUENCE</scope>
    <source>
        <strain evidence="10">DER-2019</strain>
    </source>
</reference>
<organism evidence="10 11">
    <name type="scientific">Acetobacterium paludosum</name>
    <dbReference type="NCBI Taxonomy" id="52693"/>
    <lineage>
        <taxon>Bacteria</taxon>
        <taxon>Bacillati</taxon>
        <taxon>Bacillota</taxon>
        <taxon>Clostridia</taxon>
        <taxon>Eubacteriales</taxon>
        <taxon>Eubacteriaceae</taxon>
        <taxon>Acetobacterium</taxon>
    </lineage>
</organism>
<dbReference type="SUPFAM" id="SSF55874">
    <property type="entry name" value="ATPase domain of HSP90 chaperone/DNA topoisomerase II/histidine kinase"/>
    <property type="match status" value="1"/>
</dbReference>
<evidence type="ECO:0000256" key="4">
    <source>
        <dbReference type="ARBA" id="ARBA00022553"/>
    </source>
</evidence>
<comment type="catalytic activity">
    <reaction evidence="1">
        <text>ATP + protein L-histidine = ADP + protein N-phospho-L-histidine.</text>
        <dbReference type="EC" id="2.7.13.3"/>
    </reaction>
</comment>
<dbReference type="Proteomes" id="UP000616595">
    <property type="component" value="Unassembled WGS sequence"/>
</dbReference>
<comment type="subcellular location">
    <subcellularLocation>
        <location evidence="2">Membrane</location>
    </subcellularLocation>
</comment>
<dbReference type="PRINTS" id="PR00344">
    <property type="entry name" value="BCTRLSENSOR"/>
</dbReference>
<dbReference type="SMART" id="SM00387">
    <property type="entry name" value="HATPase_c"/>
    <property type="match status" value="1"/>
</dbReference>
<evidence type="ECO:0000313" key="11">
    <source>
        <dbReference type="Proteomes" id="UP000616595"/>
    </source>
</evidence>
<dbReference type="InterPro" id="IPR036097">
    <property type="entry name" value="HisK_dim/P_sf"/>
</dbReference>
<feature type="domain" description="Histidine kinase" evidence="9">
    <location>
        <begin position="106"/>
        <end position="314"/>
    </location>
</feature>
<evidence type="ECO:0000256" key="1">
    <source>
        <dbReference type="ARBA" id="ARBA00000085"/>
    </source>
</evidence>
<keyword evidence="5" id="KW-0808">Transferase</keyword>
<dbReference type="Gene3D" id="1.10.287.130">
    <property type="match status" value="1"/>
</dbReference>
<dbReference type="EC" id="2.7.13.3" evidence="3"/>
<name>A0A923KNX6_9FIRM</name>
<sequence length="316" mass="35954">MFKFYNSQTLLTERLVKGLTITLSILIFLVGLLAVYIGILQYQLHSMNSQLDKRLREKTRQPLSLELINPELNCLAANMNKSLKAEETLRLSGIREEKQFKEMIANISHDLRTPLTAIKGYQQLMEKEELTKDQQAKLHIAQKHADELGNLIQHFFEYSYLLNAESEPTIESFNLTNLVAECLAESVAVFEENNLSVCFKEGPSVFAFGDQEMTTRIVRNLIRNCIAHSAGDVRVAILAEEYAQISFKNPVANPQEIDVKRLFDRFYTADKARGKTTGLGLSIVKSLAEKMDGHTKADLDECELEIRVELPLWEMP</sequence>
<keyword evidence="8" id="KW-0812">Transmembrane</keyword>
<proteinExistence type="predicted"/>
<accession>A0A923KNX6</accession>
<dbReference type="EMBL" id="WJBD01000003">
    <property type="protein sequence ID" value="MBC3887554.1"/>
    <property type="molecule type" value="Genomic_DNA"/>
</dbReference>
<evidence type="ECO:0000313" key="10">
    <source>
        <dbReference type="EMBL" id="MBC3887554.1"/>
    </source>
</evidence>
<protein>
    <recommendedName>
        <fullName evidence="3">histidine kinase</fullName>
        <ecNumber evidence="3">2.7.13.3</ecNumber>
    </recommendedName>
</protein>
<evidence type="ECO:0000256" key="3">
    <source>
        <dbReference type="ARBA" id="ARBA00012438"/>
    </source>
</evidence>
<dbReference type="GO" id="GO:0016036">
    <property type="term" value="P:cellular response to phosphate starvation"/>
    <property type="evidence" value="ECO:0007669"/>
    <property type="project" value="TreeGrafter"/>
</dbReference>
<dbReference type="AlphaFoldDB" id="A0A923KNX6"/>
<dbReference type="PROSITE" id="PS50109">
    <property type="entry name" value="HIS_KIN"/>
    <property type="match status" value="1"/>
</dbReference>
<keyword evidence="7" id="KW-0902">Two-component regulatory system</keyword>
<dbReference type="Gene3D" id="3.30.565.10">
    <property type="entry name" value="Histidine kinase-like ATPase, C-terminal domain"/>
    <property type="match status" value="1"/>
</dbReference>
<dbReference type="GO" id="GO:0004721">
    <property type="term" value="F:phosphoprotein phosphatase activity"/>
    <property type="evidence" value="ECO:0007669"/>
    <property type="project" value="TreeGrafter"/>
</dbReference>
<gene>
    <name evidence="10" type="ORF">GH810_04450</name>
</gene>
<dbReference type="InterPro" id="IPR050351">
    <property type="entry name" value="BphY/WalK/GraS-like"/>
</dbReference>
<dbReference type="SMART" id="SM00388">
    <property type="entry name" value="HisKA"/>
    <property type="match status" value="1"/>
</dbReference>
<dbReference type="PANTHER" id="PTHR45453:SF1">
    <property type="entry name" value="PHOSPHATE REGULON SENSOR PROTEIN PHOR"/>
    <property type="match status" value="1"/>
</dbReference>
<dbReference type="GO" id="GO:0005886">
    <property type="term" value="C:plasma membrane"/>
    <property type="evidence" value="ECO:0007669"/>
    <property type="project" value="TreeGrafter"/>
</dbReference>
<evidence type="ECO:0000256" key="8">
    <source>
        <dbReference type="SAM" id="Phobius"/>
    </source>
</evidence>
<dbReference type="InterPro" id="IPR003594">
    <property type="entry name" value="HATPase_dom"/>
</dbReference>
<dbReference type="CDD" id="cd00082">
    <property type="entry name" value="HisKA"/>
    <property type="match status" value="1"/>
</dbReference>
<dbReference type="GO" id="GO:0000155">
    <property type="term" value="F:phosphorelay sensor kinase activity"/>
    <property type="evidence" value="ECO:0007669"/>
    <property type="project" value="InterPro"/>
</dbReference>
<evidence type="ECO:0000256" key="6">
    <source>
        <dbReference type="ARBA" id="ARBA00022777"/>
    </source>
</evidence>
<reference evidence="10" key="1">
    <citation type="submission" date="2019-10" db="EMBL/GenBank/DDBJ databases">
        <authorList>
            <person name="Ross D.E."/>
            <person name="Gulliver D."/>
        </authorList>
    </citation>
    <scope>NUCLEOTIDE SEQUENCE</scope>
    <source>
        <strain evidence="10">DER-2019</strain>
    </source>
</reference>
<dbReference type="InterPro" id="IPR003661">
    <property type="entry name" value="HisK_dim/P_dom"/>
</dbReference>
<dbReference type="SUPFAM" id="SSF47384">
    <property type="entry name" value="Homodimeric domain of signal transducing histidine kinase"/>
    <property type="match status" value="1"/>
</dbReference>
<feature type="transmembrane region" description="Helical" evidence="8">
    <location>
        <begin position="20"/>
        <end position="44"/>
    </location>
</feature>
<keyword evidence="6 10" id="KW-0418">Kinase</keyword>
<evidence type="ECO:0000256" key="2">
    <source>
        <dbReference type="ARBA" id="ARBA00004370"/>
    </source>
</evidence>
<evidence type="ECO:0000256" key="5">
    <source>
        <dbReference type="ARBA" id="ARBA00022679"/>
    </source>
</evidence>
<dbReference type="Pfam" id="PF00512">
    <property type="entry name" value="HisKA"/>
    <property type="match status" value="1"/>
</dbReference>
<dbReference type="OrthoDB" id="335833at2"/>
<keyword evidence="8" id="KW-0472">Membrane</keyword>
<dbReference type="PANTHER" id="PTHR45453">
    <property type="entry name" value="PHOSPHATE REGULON SENSOR PROTEIN PHOR"/>
    <property type="match status" value="1"/>
</dbReference>
<keyword evidence="11" id="KW-1185">Reference proteome</keyword>
<dbReference type="Pfam" id="PF02518">
    <property type="entry name" value="HATPase_c"/>
    <property type="match status" value="1"/>
</dbReference>
<dbReference type="InterPro" id="IPR005467">
    <property type="entry name" value="His_kinase_dom"/>
</dbReference>
<dbReference type="InterPro" id="IPR004358">
    <property type="entry name" value="Sig_transdc_His_kin-like_C"/>
</dbReference>
<dbReference type="InterPro" id="IPR036890">
    <property type="entry name" value="HATPase_C_sf"/>
</dbReference>
<keyword evidence="4" id="KW-0597">Phosphoprotein</keyword>